<dbReference type="PANTHER" id="PTHR38136:SF2">
    <property type="entry name" value="DNA REPAIR PROTEIN"/>
    <property type="match status" value="1"/>
</dbReference>
<dbReference type="AlphaFoldDB" id="A0A7J4ITK8"/>
<dbReference type="HAMAP" id="MF_02096">
    <property type="entry name" value="Nre"/>
    <property type="match status" value="1"/>
</dbReference>
<organism evidence="4 5">
    <name type="scientific">Candidatus Iainarchaeum sp</name>
    <dbReference type="NCBI Taxonomy" id="3101447"/>
    <lineage>
        <taxon>Archaea</taxon>
        <taxon>Candidatus Iainarchaeota</taxon>
        <taxon>Candidatus Iainarchaeia</taxon>
        <taxon>Candidatus Iainarchaeales</taxon>
        <taxon>Candidatus Iainarchaeaceae</taxon>
        <taxon>Candidatus Iainarchaeum</taxon>
    </lineage>
</organism>
<protein>
    <recommendedName>
        <fullName evidence="1">DNA repair protein</fullName>
    </recommendedName>
</protein>
<feature type="domain" description="Archaeal Nre C-terminal" evidence="3">
    <location>
        <begin position="309"/>
        <end position="418"/>
    </location>
</feature>
<dbReference type="Pfam" id="PF04894">
    <property type="entry name" value="Nre_N"/>
    <property type="match status" value="1"/>
</dbReference>
<dbReference type="Pfam" id="PF04895">
    <property type="entry name" value="Nre_C"/>
    <property type="match status" value="1"/>
</dbReference>
<dbReference type="Proteomes" id="UP000577419">
    <property type="component" value="Unassembled WGS sequence"/>
</dbReference>
<dbReference type="EMBL" id="DUFG01000013">
    <property type="protein sequence ID" value="HIH08160.1"/>
    <property type="molecule type" value="Genomic_DNA"/>
</dbReference>
<feature type="domain" description="Archaeal Nre N-terminal" evidence="2">
    <location>
        <begin position="26"/>
        <end position="294"/>
    </location>
</feature>
<evidence type="ECO:0000313" key="5">
    <source>
        <dbReference type="Proteomes" id="UP000577419"/>
    </source>
</evidence>
<proteinExistence type="inferred from homology"/>
<comment type="function">
    <text evidence="1">Involved in DNA damage repair.</text>
</comment>
<keyword evidence="1" id="KW-0227">DNA damage</keyword>
<evidence type="ECO:0000259" key="2">
    <source>
        <dbReference type="Pfam" id="PF04894"/>
    </source>
</evidence>
<evidence type="ECO:0000256" key="1">
    <source>
        <dbReference type="HAMAP-Rule" id="MF_02096"/>
    </source>
</evidence>
<reference evidence="5" key="1">
    <citation type="journal article" date="2020" name="bioRxiv">
        <title>A rank-normalized archaeal taxonomy based on genome phylogeny resolves widespread incomplete and uneven classifications.</title>
        <authorList>
            <person name="Rinke C."/>
            <person name="Chuvochina M."/>
            <person name="Mussig A.J."/>
            <person name="Chaumeil P.-A."/>
            <person name="Waite D.W."/>
            <person name="Whitman W.B."/>
            <person name="Parks D.H."/>
            <person name="Hugenholtz P."/>
        </authorList>
    </citation>
    <scope>NUCLEOTIDE SEQUENCE [LARGE SCALE GENOMIC DNA]</scope>
</reference>
<dbReference type="PANTHER" id="PTHR38136">
    <property type="entry name" value="DNA REPAIR PROTEIN"/>
    <property type="match status" value="1"/>
</dbReference>
<dbReference type="InterPro" id="IPR033167">
    <property type="entry name" value="Nre"/>
</dbReference>
<comment type="similarity">
    <text evidence="1">Belongs to the Nre family.</text>
</comment>
<dbReference type="InterPro" id="IPR006978">
    <property type="entry name" value="Nre_N"/>
</dbReference>
<dbReference type="GO" id="GO:0006281">
    <property type="term" value="P:DNA repair"/>
    <property type="evidence" value="ECO:0007669"/>
    <property type="project" value="UniProtKB-UniRule"/>
</dbReference>
<comment type="caution">
    <text evidence="4">The sequence shown here is derived from an EMBL/GenBank/DDBJ whole genome shotgun (WGS) entry which is preliminary data.</text>
</comment>
<comment type="caution">
    <text evidence="1">Lacks conserved residue(s) required for the propagation of feature annotation.</text>
</comment>
<sequence length="419" mass="47780">MKGPHGKVTPSPEVCVKCKGRLWCGPNCFILDRFEKKQSALKSMEGRELHGKTPPGVFVSWYGYPKINFSPMAPALPSEDSWMTDDTDKWFGLHAEKIISFRENLVRGSMQLKAKQASNPSYALLDVQETLMAKKPVEIEMELKNAPHARSLSFSDFHAPMGPQAELKKFTLTENPSVNRRIDSLVSDTDVKAKDAMVELYGSNVGVNQLHKILSAGMLGVKKNRKLTPTRWSIVAIDSNLSEHFIEERIKHFPQLQQIQLFHSAYLENYYFILLLPREWSFELLEAWMPGASWALEAKEPQFMADYEFYDGRKDYAENTAGGYYAARIAIAEHLLEKKRQATALVFREIGDSGIPSLGVWKCRETVRDAMKKKPLSFNSLGLALKYVESKLSIQLKYWKKHSQILDQVLHQKKLSDFS</sequence>
<evidence type="ECO:0000259" key="3">
    <source>
        <dbReference type="Pfam" id="PF04895"/>
    </source>
</evidence>
<accession>A0A7J4ITK8</accession>
<gene>
    <name evidence="4" type="ORF">HA237_02190</name>
</gene>
<keyword evidence="1" id="KW-0234">DNA repair</keyword>
<dbReference type="InterPro" id="IPR006979">
    <property type="entry name" value="Nre_C"/>
</dbReference>
<evidence type="ECO:0000313" key="4">
    <source>
        <dbReference type="EMBL" id="HIH08160.1"/>
    </source>
</evidence>
<name>A0A7J4ITK8_9ARCH</name>